<dbReference type="AlphaFoldDB" id="A0A1L0C4Y9"/>
<dbReference type="EMBL" id="LT635770">
    <property type="protein sequence ID" value="SGZ58689.1"/>
    <property type="molecule type" value="Genomic_DNA"/>
</dbReference>
<name>A0A1L0C4Y9_9ASCO</name>
<gene>
    <name evidence="2" type="ORF">SAMEA4029009_CIC11G00000005572</name>
</gene>
<evidence type="ECO:0000256" key="1">
    <source>
        <dbReference type="SAM" id="SignalP"/>
    </source>
</evidence>
<dbReference type="Proteomes" id="UP000182259">
    <property type="component" value="Chromosome VII"/>
</dbReference>
<feature type="signal peptide" evidence="1">
    <location>
        <begin position="1"/>
        <end position="18"/>
    </location>
</feature>
<keyword evidence="1" id="KW-0732">Signal</keyword>
<organism evidence="2 3">
    <name type="scientific">Sungouiella intermedia</name>
    <dbReference type="NCBI Taxonomy" id="45354"/>
    <lineage>
        <taxon>Eukaryota</taxon>
        <taxon>Fungi</taxon>
        <taxon>Dikarya</taxon>
        <taxon>Ascomycota</taxon>
        <taxon>Saccharomycotina</taxon>
        <taxon>Pichiomycetes</taxon>
        <taxon>Metschnikowiaceae</taxon>
        <taxon>Sungouiella</taxon>
    </lineage>
</organism>
<evidence type="ECO:0000313" key="3">
    <source>
        <dbReference type="Proteomes" id="UP000182259"/>
    </source>
</evidence>
<sequence length="77" mass="8139">MKLSAVFTILSSALAVSAIPVEAGMDEATNAMVQSSNAVINAVAANVATLIKRKVEPKVDDFPRMVGEPTYFIVEEA</sequence>
<accession>A0A1L0C4Y9</accession>
<protein>
    <submittedName>
        <fullName evidence="2">CIC11C00000005572</fullName>
    </submittedName>
</protein>
<reference evidence="2 3" key="1">
    <citation type="submission" date="2016-10" db="EMBL/GenBank/DDBJ databases">
        <authorList>
            <person name="de Groot N.N."/>
        </authorList>
    </citation>
    <scope>NUCLEOTIDE SEQUENCE [LARGE SCALE GENOMIC DNA]</scope>
    <source>
        <strain evidence="2 3">PYCC 4715</strain>
    </source>
</reference>
<evidence type="ECO:0000313" key="2">
    <source>
        <dbReference type="EMBL" id="SGZ58689.1"/>
    </source>
</evidence>
<proteinExistence type="predicted"/>
<feature type="chain" id="PRO_5012588941" evidence="1">
    <location>
        <begin position="19"/>
        <end position="77"/>
    </location>
</feature>